<name>A0A818LKU3_9BILA</name>
<protein>
    <submittedName>
        <fullName evidence="1">Uncharacterized protein</fullName>
    </submittedName>
</protein>
<evidence type="ECO:0000313" key="2">
    <source>
        <dbReference type="Proteomes" id="UP000663836"/>
    </source>
</evidence>
<proteinExistence type="predicted"/>
<dbReference type="AlphaFoldDB" id="A0A818LKU3"/>
<gene>
    <name evidence="1" type="ORF">JBS370_LOCUS2454</name>
</gene>
<sequence length="148" mass="17691">MLQLIFKIWLSMLTNYYSICQSTIILSRSDIFKLHRRQLFVRYKRFDEHLQSVKRNFMTYNNDKLILSNTITNASLIFNNQQYTTNRLKKALIIFISFCNRPSRIHKQISIEYLNSNEMINYLEESTSINTQSQRSINSLTSLKYSNI</sequence>
<comment type="caution">
    <text evidence="1">The sequence shown here is derived from an EMBL/GenBank/DDBJ whole genome shotgun (WGS) entry which is preliminary data.</text>
</comment>
<organism evidence="1 2">
    <name type="scientific">Rotaria sordida</name>
    <dbReference type="NCBI Taxonomy" id="392033"/>
    <lineage>
        <taxon>Eukaryota</taxon>
        <taxon>Metazoa</taxon>
        <taxon>Spiralia</taxon>
        <taxon>Gnathifera</taxon>
        <taxon>Rotifera</taxon>
        <taxon>Eurotatoria</taxon>
        <taxon>Bdelloidea</taxon>
        <taxon>Philodinida</taxon>
        <taxon>Philodinidae</taxon>
        <taxon>Rotaria</taxon>
    </lineage>
</organism>
<accession>A0A818LKU3</accession>
<reference evidence="1" key="1">
    <citation type="submission" date="2021-02" db="EMBL/GenBank/DDBJ databases">
        <authorList>
            <person name="Nowell W R."/>
        </authorList>
    </citation>
    <scope>NUCLEOTIDE SEQUENCE</scope>
</reference>
<dbReference type="Proteomes" id="UP000663836">
    <property type="component" value="Unassembled WGS sequence"/>
</dbReference>
<evidence type="ECO:0000313" key="1">
    <source>
        <dbReference type="EMBL" id="CAF3573818.1"/>
    </source>
</evidence>
<dbReference type="EMBL" id="CAJOBD010000095">
    <property type="protein sequence ID" value="CAF3573818.1"/>
    <property type="molecule type" value="Genomic_DNA"/>
</dbReference>